<dbReference type="PANTHER" id="PTHR35272">
    <property type="entry name" value="THIOL:DISULFIDE INTERCHANGE PROTEIN DSBC-RELATED"/>
    <property type="match status" value="1"/>
</dbReference>
<keyword evidence="2" id="KW-0413">Isomerase</keyword>
<dbReference type="InterPro" id="IPR009094">
    <property type="entry name" value="DiS-bond_isomerase_DsbC/G_N_sf"/>
</dbReference>
<dbReference type="EMBL" id="ADZX01000870">
    <property type="protein sequence ID" value="EFK95136.1"/>
    <property type="molecule type" value="Genomic_DNA"/>
</dbReference>
<organism evidence="2">
    <name type="scientific">sediment metagenome</name>
    <dbReference type="NCBI Taxonomy" id="749907"/>
    <lineage>
        <taxon>unclassified sequences</taxon>
        <taxon>metagenomes</taxon>
        <taxon>ecological metagenomes</taxon>
    </lineage>
</organism>
<comment type="caution">
    <text evidence="2">The sequence shown here is derived from an EMBL/GenBank/DDBJ whole genome shotgun (WGS) entry which is preliminary data.</text>
</comment>
<protein>
    <submittedName>
        <fullName evidence="2">Protein-disulfide isomerase</fullName>
    </submittedName>
</protein>
<dbReference type="GO" id="GO:0016853">
    <property type="term" value="F:isomerase activity"/>
    <property type="evidence" value="ECO:0007669"/>
    <property type="project" value="UniProtKB-KW"/>
</dbReference>
<dbReference type="GO" id="GO:0042597">
    <property type="term" value="C:periplasmic space"/>
    <property type="evidence" value="ECO:0007669"/>
    <property type="project" value="InterPro"/>
</dbReference>
<reference evidence="2" key="2">
    <citation type="journal article" date="2011" name="Microb. Ecol.">
        <title>Taxonomic and Functional Metagenomic Profiling of the Microbial Community in the Anoxic Sediment of a Sub-saline Shallow Lake (Laguna de Carrizo, Central Spain).</title>
        <authorList>
            <person name="Ferrer M."/>
            <person name="Guazzaroni M.E."/>
            <person name="Richter M."/>
            <person name="Garcia-Salamanca A."/>
            <person name="Yarza P."/>
            <person name="Suarez-Suarez A."/>
            <person name="Solano J."/>
            <person name="Alcaide M."/>
            <person name="van Dillewijn P."/>
            <person name="Molina-Henares M.A."/>
            <person name="Lopez-Cortes N."/>
            <person name="Al-Ramahi Y."/>
            <person name="Guerrero C."/>
            <person name="Acosta A."/>
            <person name="de Eugenio L.I."/>
            <person name="Martinez V."/>
            <person name="Marques S."/>
            <person name="Rojo F."/>
            <person name="Santero E."/>
            <person name="Genilloud O."/>
            <person name="Perez-Perez J."/>
            <person name="Rossello-Mora R."/>
            <person name="Ramos J.L."/>
        </authorList>
    </citation>
    <scope>NUCLEOTIDE SEQUENCE</scope>
</reference>
<accession>D9PMS8</accession>
<proteinExistence type="predicted"/>
<dbReference type="AlphaFoldDB" id="D9PMS8"/>
<evidence type="ECO:0000313" key="2">
    <source>
        <dbReference type="EMBL" id="EFK95136.1"/>
    </source>
</evidence>
<dbReference type="Pfam" id="PF10411">
    <property type="entry name" value="DsbC_N"/>
    <property type="match status" value="1"/>
</dbReference>
<dbReference type="PANTHER" id="PTHR35272:SF3">
    <property type="entry name" value="THIOL:DISULFIDE INTERCHANGE PROTEIN DSBC"/>
    <property type="match status" value="1"/>
</dbReference>
<name>D9PMS8_9ZZZZ</name>
<dbReference type="InterPro" id="IPR051470">
    <property type="entry name" value="Thiol:disulfide_interchange"/>
</dbReference>
<dbReference type="InterPro" id="IPR018950">
    <property type="entry name" value="DiS-bond_isomerase_DsbC/G_N"/>
</dbReference>
<feature type="non-terminal residue" evidence="2">
    <location>
        <position position="129"/>
    </location>
</feature>
<reference evidence="2" key="1">
    <citation type="submission" date="2010-07" db="EMBL/GenBank/DDBJ databases">
        <authorList>
            <consortium name="CONSOLIDER consortium CSD2007-00005"/>
            <person name="Guazzaroni M.-E."/>
            <person name="Richter M."/>
            <person name="Garcia-Salamanca A."/>
            <person name="Yarza P."/>
            <person name="Ferrer M."/>
        </authorList>
    </citation>
    <scope>NUCLEOTIDE SEQUENCE</scope>
</reference>
<feature type="domain" description="Disulphide bond isomerase DsbC/G N-terminal" evidence="1">
    <location>
        <begin position="26"/>
        <end position="94"/>
    </location>
</feature>
<dbReference type="SUPFAM" id="SSF54423">
    <property type="entry name" value="DsbC/DsbG N-terminal domain-like"/>
    <property type="match status" value="1"/>
</dbReference>
<sequence length="129" mass="14185">MTMLKFLTRTILLAALVAGTAMAAAQPNNTEAGIKKALKVKFPESDSLVITKLSYGNLYEVVADGEFVFYTDDKVGFIFHGNLFDGKTQRNLTESKKIELTKAQFEKFPFDAAIKVVKGNGKRVVAVFS</sequence>
<evidence type="ECO:0000259" key="1">
    <source>
        <dbReference type="Pfam" id="PF10411"/>
    </source>
</evidence>
<gene>
    <name evidence="2" type="ORF">LDC_2857</name>
</gene>
<dbReference type="Gene3D" id="3.10.450.70">
    <property type="entry name" value="Disulphide bond isomerase, DsbC/G, N-terminal"/>
    <property type="match status" value="1"/>
</dbReference>